<reference evidence="2" key="1">
    <citation type="submission" date="2020-09" db="EMBL/GenBank/DDBJ databases">
        <authorList>
            <person name="Kim M.K."/>
        </authorList>
    </citation>
    <scope>NUCLEOTIDE SEQUENCE</scope>
    <source>
        <strain evidence="2">BT704</strain>
    </source>
</reference>
<keyword evidence="1" id="KW-0732">Signal</keyword>
<protein>
    <recommendedName>
        <fullName evidence="4">DUF4292 domain-containing protein</fullName>
    </recommendedName>
</protein>
<dbReference type="RefSeq" id="WP_191037113.1">
    <property type="nucleotide sequence ID" value="NZ_JACXAA010000001.1"/>
</dbReference>
<dbReference type="AlphaFoldDB" id="A0A927AXB3"/>
<sequence>MKTLALFLFFSAALMSCSPNIQVVTLRGSNVRPADEGLILDNDTLTLRYNFASERGVMHISLVNKLNRPLYVDWKRSSFIVGQDKLDYWYDVADVQLEGATVGSRYSRYSVGYLGGTISKEDMISFIPPQTKLDKQQFVLVPDGHLVLSGPFKTEQEQSNLISRKKPIAVSVYNYSADKSPLTFRNYLTLSTDKDFKNEFHIDTKFWASDVKVLPRDQVLSNFNGTYSEPVPFKKPDSFYVTLPVQ</sequence>
<gene>
    <name evidence="2" type="ORF">IC230_01095</name>
</gene>
<dbReference type="PROSITE" id="PS51257">
    <property type="entry name" value="PROKAR_LIPOPROTEIN"/>
    <property type="match status" value="1"/>
</dbReference>
<evidence type="ECO:0000313" key="2">
    <source>
        <dbReference type="EMBL" id="MBD2751470.1"/>
    </source>
</evidence>
<name>A0A927AXB3_9BACT</name>
<feature type="chain" id="PRO_5038127428" description="DUF4292 domain-containing protein" evidence="1">
    <location>
        <begin position="22"/>
        <end position="246"/>
    </location>
</feature>
<dbReference type="Proteomes" id="UP000653797">
    <property type="component" value="Unassembled WGS sequence"/>
</dbReference>
<accession>A0A927AXB3</accession>
<proteinExistence type="predicted"/>
<keyword evidence="3" id="KW-1185">Reference proteome</keyword>
<evidence type="ECO:0000313" key="3">
    <source>
        <dbReference type="Proteomes" id="UP000653797"/>
    </source>
</evidence>
<evidence type="ECO:0000256" key="1">
    <source>
        <dbReference type="SAM" id="SignalP"/>
    </source>
</evidence>
<comment type="caution">
    <text evidence="2">The sequence shown here is derived from an EMBL/GenBank/DDBJ whole genome shotgun (WGS) entry which is preliminary data.</text>
</comment>
<evidence type="ECO:0008006" key="4">
    <source>
        <dbReference type="Google" id="ProtNLM"/>
    </source>
</evidence>
<feature type="signal peptide" evidence="1">
    <location>
        <begin position="1"/>
        <end position="21"/>
    </location>
</feature>
<organism evidence="2 3">
    <name type="scientific">Spirosoma validum</name>
    <dbReference type="NCBI Taxonomy" id="2771355"/>
    <lineage>
        <taxon>Bacteria</taxon>
        <taxon>Pseudomonadati</taxon>
        <taxon>Bacteroidota</taxon>
        <taxon>Cytophagia</taxon>
        <taxon>Cytophagales</taxon>
        <taxon>Cytophagaceae</taxon>
        <taxon>Spirosoma</taxon>
    </lineage>
</organism>
<dbReference type="EMBL" id="JACXAA010000001">
    <property type="protein sequence ID" value="MBD2751470.1"/>
    <property type="molecule type" value="Genomic_DNA"/>
</dbReference>